<evidence type="ECO:0000256" key="7">
    <source>
        <dbReference type="ARBA" id="ARBA00023008"/>
    </source>
</evidence>
<dbReference type="InterPro" id="IPR012745">
    <property type="entry name" value="Pseudoazurin"/>
</dbReference>
<dbReference type="NCBIfam" id="TIGR02375">
    <property type="entry name" value="pseudoazurin"/>
    <property type="match status" value="1"/>
</dbReference>
<reference evidence="13 14" key="3">
    <citation type="submission" date="2020-08" db="EMBL/GenBank/DDBJ databases">
        <title>Genomic Encyclopedia of Type Strains, Phase IV (KMG-IV): sequencing the most valuable type-strain genomes for metagenomic binning, comparative biology and taxonomic classification.</title>
        <authorList>
            <person name="Goeker M."/>
        </authorList>
    </citation>
    <scope>NUCLEOTIDE SEQUENCE [LARGE SCALE GENOMIC DNA]</scope>
    <source>
        <strain evidence="13 14">DSM 24105</strain>
    </source>
</reference>
<keyword evidence="7 9" id="KW-0186">Copper</keyword>
<reference evidence="12" key="4">
    <citation type="submission" date="2023-01" db="EMBL/GenBank/DDBJ databases">
        <title>Draft genome sequence of Methylobacterium brachythecii strain NBRC 107710.</title>
        <authorList>
            <person name="Sun Q."/>
            <person name="Mori K."/>
        </authorList>
    </citation>
    <scope>NUCLEOTIDE SEQUENCE</scope>
    <source>
        <strain evidence="12">NBRC 107710</strain>
    </source>
</reference>
<evidence type="ECO:0000256" key="10">
    <source>
        <dbReference type="SAM" id="SignalP"/>
    </source>
</evidence>
<dbReference type="AlphaFoldDB" id="A0A7W6F6P3"/>
<name>A0A7W6F6P3_9HYPH</name>
<dbReference type="PROSITE" id="PS00196">
    <property type="entry name" value="COPPER_BLUE"/>
    <property type="match status" value="1"/>
</dbReference>
<dbReference type="Proteomes" id="UP000517759">
    <property type="component" value="Unassembled WGS sequence"/>
</dbReference>
<feature type="binding site" evidence="9">
    <location>
        <position position="62"/>
    </location>
    <ligand>
        <name>Cu cation</name>
        <dbReference type="ChEBI" id="CHEBI:23378"/>
    </ligand>
</feature>
<dbReference type="GO" id="GO:0005507">
    <property type="term" value="F:copper ion binding"/>
    <property type="evidence" value="ECO:0007669"/>
    <property type="project" value="UniProtKB-UniRule"/>
</dbReference>
<evidence type="ECO:0000256" key="9">
    <source>
        <dbReference type="PIRSR" id="PIRSR602386-1"/>
    </source>
</evidence>
<evidence type="ECO:0000313" key="13">
    <source>
        <dbReference type="EMBL" id="MBB3902241.1"/>
    </source>
</evidence>
<dbReference type="InterPro" id="IPR002386">
    <property type="entry name" value="Amicyanin/Pseudoazurin"/>
</dbReference>
<keyword evidence="10" id="KW-0732">Signal</keyword>
<evidence type="ECO:0000256" key="4">
    <source>
        <dbReference type="ARBA" id="ARBA00022723"/>
    </source>
</evidence>
<proteinExistence type="predicted"/>
<dbReference type="CDD" id="cd04218">
    <property type="entry name" value="Pseudoazurin"/>
    <property type="match status" value="1"/>
</dbReference>
<evidence type="ECO:0000256" key="6">
    <source>
        <dbReference type="ARBA" id="ARBA00022982"/>
    </source>
</evidence>
<accession>A0A7W6F6P3</accession>
<sequence>MTSSRTLFAAAMLAATCASAQAAEFTVKMLNNGPGGMMVFDPPFTKIAPGDTVKFVATDKGHNVETIKNMAPEGAAPVKGALGKDETVTFEKEGVYGFKCAPHYIMGMVALVAVGSNLENLEKAKGLDQNKMAKQRFEPLWAKAEAK</sequence>
<dbReference type="InterPro" id="IPR001235">
    <property type="entry name" value="Copper_blue_Plastocyanin"/>
</dbReference>
<dbReference type="PRINTS" id="PR00156">
    <property type="entry name" value="COPPERBLUE"/>
</dbReference>
<keyword evidence="15" id="KW-1185">Reference proteome</keyword>
<evidence type="ECO:0000256" key="2">
    <source>
        <dbReference type="ARBA" id="ARBA00016984"/>
    </source>
</evidence>
<evidence type="ECO:0000313" key="15">
    <source>
        <dbReference type="Proteomes" id="UP001156881"/>
    </source>
</evidence>
<dbReference type="Gene3D" id="2.60.40.420">
    <property type="entry name" value="Cupredoxins - blue copper proteins"/>
    <property type="match status" value="1"/>
</dbReference>
<dbReference type="SUPFAM" id="SSF49503">
    <property type="entry name" value="Cupredoxins"/>
    <property type="match status" value="1"/>
</dbReference>
<keyword evidence="5" id="KW-0574">Periplasm</keyword>
<evidence type="ECO:0000256" key="3">
    <source>
        <dbReference type="ARBA" id="ARBA00022448"/>
    </source>
</evidence>
<feature type="signal peptide" evidence="10">
    <location>
        <begin position="1"/>
        <end position="22"/>
    </location>
</feature>
<reference evidence="12" key="1">
    <citation type="journal article" date="2014" name="Int. J. Syst. Evol. Microbiol.">
        <title>Complete genome of a new Firmicutes species belonging to the dominant human colonic microbiota ('Ruminococcus bicirculans') reveals two chromosomes and a selective capacity to utilize plant glucans.</title>
        <authorList>
            <consortium name="NISC Comparative Sequencing Program"/>
            <person name="Wegmann U."/>
            <person name="Louis P."/>
            <person name="Goesmann A."/>
            <person name="Henrissat B."/>
            <person name="Duncan S.H."/>
            <person name="Flint H.J."/>
        </authorList>
    </citation>
    <scope>NUCLEOTIDE SEQUENCE</scope>
    <source>
        <strain evidence="12">NBRC 107710</strain>
    </source>
</reference>
<feature type="binding site" evidence="9">
    <location>
        <position position="108"/>
    </location>
    <ligand>
        <name>Cu cation</name>
        <dbReference type="ChEBI" id="CHEBI:23378"/>
    </ligand>
</feature>
<evidence type="ECO:0000313" key="12">
    <source>
        <dbReference type="EMBL" id="GLS42087.1"/>
    </source>
</evidence>
<keyword evidence="3" id="KW-0813">Transport</keyword>
<evidence type="ECO:0000256" key="8">
    <source>
        <dbReference type="NCBIfam" id="TIGR02375"/>
    </source>
</evidence>
<feature type="domain" description="Blue (type 1) copper" evidence="11">
    <location>
        <begin position="28"/>
        <end position="114"/>
    </location>
</feature>
<protein>
    <recommendedName>
        <fullName evidence="2 8">Pseudoazurin</fullName>
    </recommendedName>
</protein>
<dbReference type="InterPro" id="IPR008972">
    <property type="entry name" value="Cupredoxin"/>
</dbReference>
<dbReference type="Proteomes" id="UP001156881">
    <property type="component" value="Unassembled WGS sequence"/>
</dbReference>
<dbReference type="GO" id="GO:0042597">
    <property type="term" value="C:periplasmic space"/>
    <property type="evidence" value="ECO:0007669"/>
    <property type="project" value="UniProtKB-SubCell"/>
</dbReference>
<dbReference type="RefSeq" id="WP_183503987.1">
    <property type="nucleotide sequence ID" value="NZ_BSPG01000001.1"/>
</dbReference>
<feature type="binding site" evidence="9">
    <location>
        <position position="103"/>
    </location>
    <ligand>
        <name>Cu cation</name>
        <dbReference type="ChEBI" id="CHEBI:23378"/>
    </ligand>
</feature>
<evidence type="ECO:0000256" key="1">
    <source>
        <dbReference type="ARBA" id="ARBA00004418"/>
    </source>
</evidence>
<evidence type="ECO:0000256" key="5">
    <source>
        <dbReference type="ARBA" id="ARBA00022764"/>
    </source>
</evidence>
<organism evidence="13 14">
    <name type="scientific">Methylobacterium brachythecii</name>
    <dbReference type="NCBI Taxonomy" id="1176177"/>
    <lineage>
        <taxon>Bacteria</taxon>
        <taxon>Pseudomonadati</taxon>
        <taxon>Pseudomonadota</taxon>
        <taxon>Alphaproteobacteria</taxon>
        <taxon>Hyphomicrobiales</taxon>
        <taxon>Methylobacteriaceae</taxon>
        <taxon>Methylobacterium</taxon>
    </lineage>
</organism>
<feature type="chain" id="PRO_5030600821" description="Pseudoazurin" evidence="10">
    <location>
        <begin position="23"/>
        <end position="147"/>
    </location>
</feature>
<comment type="cofactor">
    <cofactor evidence="9">
        <name>Cu cation</name>
        <dbReference type="ChEBI" id="CHEBI:23378"/>
    </cofactor>
    <text evidence="9">Binds 1 copper ion per subunit.</text>
</comment>
<feature type="binding site" evidence="9">
    <location>
        <position position="100"/>
    </location>
    <ligand>
        <name>Cu cation</name>
        <dbReference type="ChEBI" id="CHEBI:23378"/>
    </ligand>
</feature>
<evidence type="ECO:0000313" key="14">
    <source>
        <dbReference type="Proteomes" id="UP000517759"/>
    </source>
</evidence>
<dbReference type="PRINTS" id="PR00155">
    <property type="entry name" value="AMICYANIN"/>
</dbReference>
<keyword evidence="6" id="KW-0249">Electron transport</keyword>
<dbReference type="EMBL" id="JACIDN010000003">
    <property type="protein sequence ID" value="MBB3902241.1"/>
    <property type="molecule type" value="Genomic_DNA"/>
</dbReference>
<dbReference type="InterPro" id="IPR000923">
    <property type="entry name" value="BlueCu_1"/>
</dbReference>
<comment type="subcellular location">
    <subcellularLocation>
        <location evidence="1">Periplasm</location>
    </subcellularLocation>
</comment>
<keyword evidence="4 9" id="KW-0479">Metal-binding</keyword>
<dbReference type="Pfam" id="PF00127">
    <property type="entry name" value="Copper-bind"/>
    <property type="match status" value="1"/>
</dbReference>
<dbReference type="GO" id="GO:0009055">
    <property type="term" value="F:electron transfer activity"/>
    <property type="evidence" value="ECO:0007669"/>
    <property type="project" value="InterPro"/>
</dbReference>
<gene>
    <name evidence="12" type="ORF">GCM10007884_00720</name>
    <name evidence="13" type="ORF">GGR33_001736</name>
</gene>
<dbReference type="EMBL" id="BSPG01000001">
    <property type="protein sequence ID" value="GLS42087.1"/>
    <property type="molecule type" value="Genomic_DNA"/>
</dbReference>
<evidence type="ECO:0000259" key="11">
    <source>
        <dbReference type="Pfam" id="PF00127"/>
    </source>
</evidence>
<dbReference type="InterPro" id="IPR028871">
    <property type="entry name" value="BlueCu_1_BS"/>
</dbReference>
<reference evidence="15" key="2">
    <citation type="journal article" date="2019" name="Int. J. Syst. Evol. Microbiol.">
        <title>The Global Catalogue of Microorganisms (GCM) 10K type strain sequencing project: providing services to taxonomists for standard genome sequencing and annotation.</title>
        <authorList>
            <consortium name="The Broad Institute Genomics Platform"/>
            <consortium name="The Broad Institute Genome Sequencing Center for Infectious Disease"/>
            <person name="Wu L."/>
            <person name="Ma J."/>
        </authorList>
    </citation>
    <scope>NUCLEOTIDE SEQUENCE [LARGE SCALE GENOMIC DNA]</scope>
    <source>
        <strain evidence="15">NBRC 107710</strain>
    </source>
</reference>
<comment type="caution">
    <text evidence="13">The sequence shown here is derived from an EMBL/GenBank/DDBJ whole genome shotgun (WGS) entry which is preliminary data.</text>
</comment>